<dbReference type="eggNOG" id="COG0524">
    <property type="taxonomic scope" value="Bacteria"/>
</dbReference>
<dbReference type="AlphaFoldDB" id="K6XXI7"/>
<dbReference type="InterPro" id="IPR050306">
    <property type="entry name" value="PfkB_Carbo_kinase"/>
</dbReference>
<dbReference type="GO" id="GO:0019698">
    <property type="term" value="P:D-galacturonate catabolic process"/>
    <property type="evidence" value="ECO:0007669"/>
    <property type="project" value="TreeGrafter"/>
</dbReference>
<proteinExistence type="inferred from homology"/>
<keyword evidence="3 5" id="KW-0418">Kinase</keyword>
<evidence type="ECO:0000313" key="5">
    <source>
        <dbReference type="EMBL" id="GAC16346.1"/>
    </source>
</evidence>
<dbReference type="RefSeq" id="WP_008846148.1">
    <property type="nucleotide sequence ID" value="NZ_BAEN01000068.1"/>
</dbReference>
<name>K6XXI7_9ALTE</name>
<dbReference type="EC" id="2.7.1.45" evidence="5"/>
<dbReference type="InterPro" id="IPR011611">
    <property type="entry name" value="PfkB_dom"/>
</dbReference>
<dbReference type="PROSITE" id="PS00584">
    <property type="entry name" value="PFKB_KINASES_2"/>
    <property type="match status" value="1"/>
</dbReference>
<feature type="domain" description="Carbohydrate kinase PfkB" evidence="4">
    <location>
        <begin position="2"/>
        <end position="292"/>
    </location>
</feature>
<dbReference type="STRING" id="1127673.GLIP_3735"/>
<comment type="caution">
    <text evidence="5">The sequence shown here is derived from an EMBL/GenBank/DDBJ whole genome shotgun (WGS) entry which is preliminary data.</text>
</comment>
<evidence type="ECO:0000256" key="2">
    <source>
        <dbReference type="ARBA" id="ARBA00022679"/>
    </source>
</evidence>
<dbReference type="CDD" id="cd01166">
    <property type="entry name" value="KdgK"/>
    <property type="match status" value="1"/>
</dbReference>
<reference evidence="5 6" key="1">
    <citation type="journal article" date="2017" name="Antonie Van Leeuwenhoek">
        <title>Rhizobium rhizosphaerae sp. nov., a novel species isolated from rice rhizosphere.</title>
        <authorList>
            <person name="Zhao J.J."/>
            <person name="Zhang J."/>
            <person name="Zhang R.J."/>
            <person name="Zhang C.W."/>
            <person name="Yin H.Q."/>
            <person name="Zhang X.X."/>
        </authorList>
    </citation>
    <scope>NUCLEOTIDE SEQUENCE [LARGE SCALE GENOMIC DNA]</scope>
    <source>
        <strain evidence="5 6">E3</strain>
    </source>
</reference>
<keyword evidence="2 5" id="KW-0808">Transferase</keyword>
<dbReference type="GO" id="GO:0042840">
    <property type="term" value="P:D-glucuronate catabolic process"/>
    <property type="evidence" value="ECO:0007669"/>
    <property type="project" value="TreeGrafter"/>
</dbReference>
<evidence type="ECO:0000256" key="1">
    <source>
        <dbReference type="ARBA" id="ARBA00010688"/>
    </source>
</evidence>
<dbReference type="Proteomes" id="UP000006334">
    <property type="component" value="Unassembled WGS sequence"/>
</dbReference>
<organism evidence="5 6">
    <name type="scientific">Aliiglaciecola lipolytica E3</name>
    <dbReference type="NCBI Taxonomy" id="1127673"/>
    <lineage>
        <taxon>Bacteria</taxon>
        <taxon>Pseudomonadati</taxon>
        <taxon>Pseudomonadota</taxon>
        <taxon>Gammaproteobacteria</taxon>
        <taxon>Alteromonadales</taxon>
        <taxon>Alteromonadaceae</taxon>
        <taxon>Aliiglaciecola</taxon>
    </lineage>
</organism>
<dbReference type="SUPFAM" id="SSF53613">
    <property type="entry name" value="Ribokinase-like"/>
    <property type="match status" value="1"/>
</dbReference>
<dbReference type="InterPro" id="IPR002173">
    <property type="entry name" value="Carboh/pur_kinase_PfkB_CS"/>
</dbReference>
<accession>K6XXI7</accession>
<evidence type="ECO:0000256" key="3">
    <source>
        <dbReference type="ARBA" id="ARBA00022777"/>
    </source>
</evidence>
<dbReference type="PANTHER" id="PTHR43085:SF15">
    <property type="entry name" value="2-DEHYDRO-3-DEOXYGLUCONOKINASE"/>
    <property type="match status" value="1"/>
</dbReference>
<evidence type="ECO:0000313" key="6">
    <source>
        <dbReference type="Proteomes" id="UP000006334"/>
    </source>
</evidence>
<dbReference type="GO" id="GO:0006974">
    <property type="term" value="P:DNA damage response"/>
    <property type="evidence" value="ECO:0007669"/>
    <property type="project" value="TreeGrafter"/>
</dbReference>
<gene>
    <name evidence="5" type="primary">kdgK</name>
    <name evidence="5" type="ORF">GLIP_3735</name>
</gene>
<dbReference type="OrthoDB" id="9776822at2"/>
<keyword evidence="6" id="KW-1185">Reference proteome</keyword>
<dbReference type="PANTHER" id="PTHR43085">
    <property type="entry name" value="HEXOKINASE FAMILY MEMBER"/>
    <property type="match status" value="1"/>
</dbReference>
<comment type="similarity">
    <text evidence="1">Belongs to the carbohydrate kinase PfkB family.</text>
</comment>
<dbReference type="Pfam" id="PF00294">
    <property type="entry name" value="PfkB"/>
    <property type="match status" value="1"/>
</dbReference>
<dbReference type="GO" id="GO:0008673">
    <property type="term" value="F:2-dehydro-3-deoxygluconokinase activity"/>
    <property type="evidence" value="ECO:0007669"/>
    <property type="project" value="UniProtKB-EC"/>
</dbReference>
<dbReference type="Gene3D" id="3.40.1190.20">
    <property type="match status" value="1"/>
</dbReference>
<dbReference type="GO" id="GO:0005829">
    <property type="term" value="C:cytosol"/>
    <property type="evidence" value="ECO:0007669"/>
    <property type="project" value="TreeGrafter"/>
</dbReference>
<sequence>MSRCLIFGECMIELSHQTQGVLKQAFAGDTFNTAVYLKRCLPQKQVSYLTAIGQDYVSDELITLMQSESIDSSLVIRSQDKTLGLYMVRTDETGERSFMYWRNDSAAKQTLDLLSEPPKDVSDFYFSGISLAILPEHSRQKLIDLAEYYRRQGARIVFDPNYRARLWESADVARKWIDLSYDCADLAFPGGDDHFDLYQHTNSDDIFAYLDNKNIAEIVLKNGPQNVLIQTSDGRVSVPITAVKNIVDTTSAGDSFIGGYLAARLAGKDPENATRYAAKVAGVVIGFKGAIVEEKAFSELIEVV</sequence>
<protein>
    <submittedName>
        <fullName evidence="5">2-dehydro-3-deoxygluconokinase</fullName>
        <ecNumber evidence="5">2.7.1.45</ecNumber>
    </submittedName>
</protein>
<dbReference type="EMBL" id="BAEN01000068">
    <property type="protein sequence ID" value="GAC16346.1"/>
    <property type="molecule type" value="Genomic_DNA"/>
</dbReference>
<evidence type="ECO:0000259" key="4">
    <source>
        <dbReference type="Pfam" id="PF00294"/>
    </source>
</evidence>
<dbReference type="InterPro" id="IPR029056">
    <property type="entry name" value="Ribokinase-like"/>
</dbReference>